<accession>A0ABY7YRP1</accession>
<keyword evidence="2" id="KW-1003">Cell membrane</keyword>
<dbReference type="InterPro" id="IPR022781">
    <property type="entry name" value="Flagellar_biosynth_FliO"/>
</dbReference>
<keyword evidence="7" id="KW-0282">Flagellum</keyword>
<evidence type="ECO:0000256" key="5">
    <source>
        <dbReference type="ARBA" id="ARBA00023136"/>
    </source>
</evidence>
<evidence type="ECO:0000256" key="1">
    <source>
        <dbReference type="ARBA" id="ARBA00004236"/>
    </source>
</evidence>
<gene>
    <name evidence="7" type="ORF">PSQ19_06755</name>
</gene>
<keyword evidence="7" id="KW-0966">Cell projection</keyword>
<feature type="compositionally biased region" description="Polar residues" evidence="6">
    <location>
        <begin position="93"/>
        <end position="104"/>
    </location>
</feature>
<proteinExistence type="predicted"/>
<feature type="compositionally biased region" description="Basic and acidic residues" evidence="6">
    <location>
        <begin position="112"/>
        <end position="121"/>
    </location>
</feature>
<evidence type="ECO:0000313" key="7">
    <source>
        <dbReference type="EMBL" id="WDR03745.1"/>
    </source>
</evidence>
<evidence type="ECO:0000313" key="8">
    <source>
        <dbReference type="Proteomes" id="UP001220530"/>
    </source>
</evidence>
<reference evidence="7 8" key="1">
    <citation type="submission" date="2023-02" db="EMBL/GenBank/DDBJ databases">
        <title>Devosia algicola sp. nov., isolated from the phycosphere of marine algae.</title>
        <authorList>
            <person name="Kim J.M."/>
            <person name="Lee J.K."/>
            <person name="Choi B.J."/>
            <person name="Bayburt H."/>
            <person name="Jeon C.O."/>
        </authorList>
    </citation>
    <scope>NUCLEOTIDE SEQUENCE [LARGE SCALE GENOMIC DNA]</scope>
    <source>
        <strain evidence="7 8">G20-9</strain>
    </source>
</reference>
<feature type="compositionally biased region" description="Basic and acidic residues" evidence="6">
    <location>
        <begin position="176"/>
        <end position="194"/>
    </location>
</feature>
<keyword evidence="4" id="KW-1133">Transmembrane helix</keyword>
<dbReference type="RefSeq" id="WP_282220133.1">
    <property type="nucleotide sequence ID" value="NZ_CP118246.1"/>
</dbReference>
<evidence type="ECO:0000256" key="3">
    <source>
        <dbReference type="ARBA" id="ARBA00022692"/>
    </source>
</evidence>
<protein>
    <submittedName>
        <fullName evidence="7">Flagellar biosynthetic protein FliO</fullName>
    </submittedName>
</protein>
<keyword evidence="7" id="KW-0969">Cilium</keyword>
<comment type="subcellular location">
    <subcellularLocation>
        <location evidence="1">Cell membrane</location>
    </subcellularLocation>
</comment>
<keyword evidence="5" id="KW-0472">Membrane</keyword>
<organism evidence="7 8">
    <name type="scientific">Devosia algicola</name>
    <dbReference type="NCBI Taxonomy" id="3026418"/>
    <lineage>
        <taxon>Bacteria</taxon>
        <taxon>Pseudomonadati</taxon>
        <taxon>Pseudomonadota</taxon>
        <taxon>Alphaproteobacteria</taxon>
        <taxon>Hyphomicrobiales</taxon>
        <taxon>Devosiaceae</taxon>
        <taxon>Devosia</taxon>
    </lineage>
</organism>
<evidence type="ECO:0000256" key="2">
    <source>
        <dbReference type="ARBA" id="ARBA00022475"/>
    </source>
</evidence>
<feature type="region of interest" description="Disordered" evidence="6">
    <location>
        <begin position="92"/>
        <end position="194"/>
    </location>
</feature>
<evidence type="ECO:0000256" key="4">
    <source>
        <dbReference type="ARBA" id="ARBA00022989"/>
    </source>
</evidence>
<keyword evidence="8" id="KW-1185">Reference proteome</keyword>
<dbReference type="Proteomes" id="UP001220530">
    <property type="component" value="Chromosome"/>
</dbReference>
<name>A0ABY7YRP1_9HYPH</name>
<dbReference type="Pfam" id="PF04347">
    <property type="entry name" value="FliO"/>
    <property type="match status" value="1"/>
</dbReference>
<feature type="compositionally biased region" description="Polar residues" evidence="6">
    <location>
        <begin position="165"/>
        <end position="174"/>
    </location>
</feature>
<keyword evidence="3" id="KW-0812">Transmembrane</keyword>
<feature type="compositionally biased region" description="Polar residues" evidence="6">
    <location>
        <begin position="122"/>
        <end position="133"/>
    </location>
</feature>
<dbReference type="EMBL" id="CP118246">
    <property type="protein sequence ID" value="WDR03745.1"/>
    <property type="molecule type" value="Genomic_DNA"/>
</dbReference>
<evidence type="ECO:0000256" key="6">
    <source>
        <dbReference type="SAM" id="MobiDB-lite"/>
    </source>
</evidence>
<sequence length="194" mass="21022">MLFKASSNVARGRNRRLLVIDTLAIDPKRQLVIIRRDNVEHLLLTGGPQDVVIETGIPVTEVAQTASNRRAVPNIASAKPVPRPVKTRVVAANQQPSVRSSASAATPPKVSPLDRLRELRKPSSNKAPTSIRQTGLMRPVSKVEPTGLPVEKSDSQGADSVKEVVNTSTEQNGRPQVDDSSSHIDDKGYNTDRN</sequence>